<dbReference type="Proteomes" id="UP000095284">
    <property type="component" value="Unplaced"/>
</dbReference>
<protein>
    <submittedName>
        <fullName evidence="2">Secreted protein</fullName>
    </submittedName>
</protein>
<reference evidence="2" key="1">
    <citation type="submission" date="2016-11" db="UniProtKB">
        <authorList>
            <consortium name="WormBaseParasite"/>
        </authorList>
    </citation>
    <scope>IDENTIFICATION</scope>
</reference>
<proteinExistence type="predicted"/>
<name>A0A1I7S9K7_BURXY</name>
<evidence type="ECO:0000313" key="2">
    <source>
        <dbReference type="WBParaSite" id="BXY_0970400.1"/>
    </source>
</evidence>
<organism evidence="1 2">
    <name type="scientific">Bursaphelenchus xylophilus</name>
    <name type="common">Pinewood nematode worm</name>
    <name type="synonym">Aphelenchoides xylophilus</name>
    <dbReference type="NCBI Taxonomy" id="6326"/>
    <lineage>
        <taxon>Eukaryota</taxon>
        <taxon>Metazoa</taxon>
        <taxon>Ecdysozoa</taxon>
        <taxon>Nematoda</taxon>
        <taxon>Chromadorea</taxon>
        <taxon>Rhabditida</taxon>
        <taxon>Tylenchina</taxon>
        <taxon>Tylenchomorpha</taxon>
        <taxon>Aphelenchoidea</taxon>
        <taxon>Aphelenchoididae</taxon>
        <taxon>Bursaphelenchus</taxon>
    </lineage>
</organism>
<dbReference type="WBParaSite" id="BXY_0970400.1">
    <property type="protein sequence ID" value="BXY_0970400.1"/>
    <property type="gene ID" value="BXY_0970400"/>
</dbReference>
<sequence>MAASPTRTADTADTVMLLASCRTLDAPSPSITIDSLPVSTCRPRNVAILSNVYVCFPLGRSPSFTISCYPLCIS</sequence>
<dbReference type="AlphaFoldDB" id="A0A1I7S9K7"/>
<evidence type="ECO:0000313" key="1">
    <source>
        <dbReference type="Proteomes" id="UP000095284"/>
    </source>
</evidence>
<accession>A0A1I7S9K7</accession>